<accession>A0ABP7X2J9</accession>
<keyword evidence="1" id="KW-1133">Transmembrane helix</keyword>
<evidence type="ECO:0000256" key="1">
    <source>
        <dbReference type="SAM" id="Phobius"/>
    </source>
</evidence>
<comment type="caution">
    <text evidence="2">The sequence shown here is derived from an EMBL/GenBank/DDBJ whole genome shotgun (WGS) entry which is preliminary data.</text>
</comment>
<dbReference type="EMBL" id="BAABDM010000007">
    <property type="protein sequence ID" value="GAA4103121.1"/>
    <property type="molecule type" value="Genomic_DNA"/>
</dbReference>
<evidence type="ECO:0000313" key="3">
    <source>
        <dbReference type="Proteomes" id="UP001500392"/>
    </source>
</evidence>
<reference evidence="3" key="1">
    <citation type="journal article" date="2019" name="Int. J. Syst. Evol. Microbiol.">
        <title>The Global Catalogue of Microorganisms (GCM) 10K type strain sequencing project: providing services to taxonomists for standard genome sequencing and annotation.</title>
        <authorList>
            <consortium name="The Broad Institute Genomics Platform"/>
            <consortium name="The Broad Institute Genome Sequencing Center for Infectious Disease"/>
            <person name="Wu L."/>
            <person name="Ma J."/>
        </authorList>
    </citation>
    <scope>NUCLEOTIDE SEQUENCE [LARGE SCALE GENOMIC DNA]</scope>
    <source>
        <strain evidence="3">JCM 17304</strain>
    </source>
</reference>
<evidence type="ECO:0000313" key="2">
    <source>
        <dbReference type="EMBL" id="GAA4103121.1"/>
    </source>
</evidence>
<dbReference type="RefSeq" id="WP_344937844.1">
    <property type="nucleotide sequence ID" value="NZ_BAABDM010000007.1"/>
</dbReference>
<sequence length="41" mass="4247">MNHLQTATETHSLDAFAELAAKYSLLTIVAIGVIASFAGLG</sequence>
<gene>
    <name evidence="2" type="ORF">GCM10022414_31330</name>
</gene>
<keyword evidence="3" id="KW-1185">Reference proteome</keyword>
<feature type="transmembrane region" description="Helical" evidence="1">
    <location>
        <begin position="20"/>
        <end position="40"/>
    </location>
</feature>
<organism evidence="2 3">
    <name type="scientific">Zhongshania borealis</name>
    <dbReference type="NCBI Taxonomy" id="889488"/>
    <lineage>
        <taxon>Bacteria</taxon>
        <taxon>Pseudomonadati</taxon>
        <taxon>Pseudomonadota</taxon>
        <taxon>Gammaproteobacteria</taxon>
        <taxon>Cellvibrionales</taxon>
        <taxon>Spongiibacteraceae</taxon>
        <taxon>Zhongshania</taxon>
    </lineage>
</organism>
<name>A0ABP7X2J9_9GAMM</name>
<protein>
    <submittedName>
        <fullName evidence="2">Uncharacterized protein</fullName>
    </submittedName>
</protein>
<keyword evidence="1" id="KW-0472">Membrane</keyword>
<proteinExistence type="predicted"/>
<keyword evidence="1" id="KW-0812">Transmembrane</keyword>
<dbReference type="Proteomes" id="UP001500392">
    <property type="component" value="Unassembled WGS sequence"/>
</dbReference>